<organism evidence="2">
    <name type="scientific">Kwoniella bestiolae CBS 10118</name>
    <dbReference type="NCBI Taxonomy" id="1296100"/>
    <lineage>
        <taxon>Eukaryota</taxon>
        <taxon>Fungi</taxon>
        <taxon>Dikarya</taxon>
        <taxon>Basidiomycota</taxon>
        <taxon>Agaricomycotina</taxon>
        <taxon>Tremellomycetes</taxon>
        <taxon>Tremellales</taxon>
        <taxon>Cryptococcaceae</taxon>
        <taxon>Kwoniella</taxon>
    </lineage>
</organism>
<feature type="compositionally biased region" description="Polar residues" evidence="1">
    <location>
        <begin position="724"/>
        <end position="735"/>
    </location>
</feature>
<protein>
    <submittedName>
        <fullName evidence="2">Uncharacterized protein</fullName>
    </submittedName>
</protein>
<feature type="compositionally biased region" description="Polar residues" evidence="1">
    <location>
        <begin position="560"/>
        <end position="573"/>
    </location>
</feature>
<feature type="region of interest" description="Disordered" evidence="1">
    <location>
        <begin position="724"/>
        <end position="760"/>
    </location>
</feature>
<reference evidence="2" key="1">
    <citation type="submission" date="2013-07" db="EMBL/GenBank/DDBJ databases">
        <title>The Genome Sequence of Cryptococcus bestiolae CBS10118.</title>
        <authorList>
            <consortium name="The Broad Institute Genome Sequencing Platform"/>
            <person name="Cuomo C."/>
            <person name="Litvintseva A."/>
            <person name="Chen Y."/>
            <person name="Heitman J."/>
            <person name="Sun S."/>
            <person name="Springer D."/>
            <person name="Dromer F."/>
            <person name="Young S.K."/>
            <person name="Zeng Q."/>
            <person name="Gargeya S."/>
            <person name="Fitzgerald M."/>
            <person name="Abouelleil A."/>
            <person name="Alvarado L."/>
            <person name="Berlin A.M."/>
            <person name="Chapman S.B."/>
            <person name="Dewar J."/>
            <person name="Goldberg J."/>
            <person name="Griggs A."/>
            <person name="Gujja S."/>
            <person name="Hansen M."/>
            <person name="Howarth C."/>
            <person name="Imamovic A."/>
            <person name="Larimer J."/>
            <person name="McCowan C."/>
            <person name="Murphy C."/>
            <person name="Pearson M."/>
            <person name="Priest M."/>
            <person name="Roberts A."/>
            <person name="Saif S."/>
            <person name="Shea T."/>
            <person name="Sykes S."/>
            <person name="Wortman J."/>
            <person name="Nusbaum C."/>
            <person name="Birren B."/>
        </authorList>
    </citation>
    <scope>NUCLEOTIDE SEQUENCE [LARGE SCALE GENOMIC DNA]</scope>
    <source>
        <strain evidence="2">CBS 10118</strain>
    </source>
</reference>
<reference evidence="3" key="2">
    <citation type="submission" date="2013-07" db="EMBL/GenBank/DDBJ databases">
        <authorList>
            <consortium name="The Broad Institute Genome Sequencing Platform"/>
            <person name="Cuomo C."/>
            <person name="Litvintseva A."/>
            <person name="Chen Y."/>
            <person name="Heitman J."/>
            <person name="Sun S."/>
            <person name="Springer D."/>
            <person name="Dromer F."/>
            <person name="Young S.K."/>
            <person name="Zeng Q."/>
            <person name="Gargeya S."/>
            <person name="Fitzgerald M."/>
            <person name="Abouelleil A."/>
            <person name="Alvarado L."/>
            <person name="Berlin A.M."/>
            <person name="Chapman S.B."/>
            <person name="Dewar J."/>
            <person name="Goldberg J."/>
            <person name="Griggs A."/>
            <person name="Gujja S."/>
            <person name="Hansen M."/>
            <person name="Howarth C."/>
            <person name="Imamovic A."/>
            <person name="Larimer J."/>
            <person name="McCowan C."/>
            <person name="Murphy C."/>
            <person name="Pearson M."/>
            <person name="Priest M."/>
            <person name="Roberts A."/>
            <person name="Saif S."/>
            <person name="Shea T."/>
            <person name="Sykes S."/>
            <person name="Wortman J."/>
            <person name="Nusbaum C."/>
            <person name="Birren B."/>
        </authorList>
    </citation>
    <scope>NUCLEOTIDE SEQUENCE</scope>
    <source>
        <strain evidence="3">CBS 10118</strain>
    </source>
</reference>
<evidence type="ECO:0000256" key="1">
    <source>
        <dbReference type="SAM" id="MobiDB-lite"/>
    </source>
</evidence>
<dbReference type="VEuPathDB" id="FungiDB:I302_06821"/>
<keyword evidence="4" id="KW-1185">Reference proteome</keyword>
<reference evidence="3" key="4">
    <citation type="submission" date="2024-02" db="EMBL/GenBank/DDBJ databases">
        <title>Comparative genomics of Cryptococcus and Kwoniella reveals pathogenesis evolution and contrasting modes of karyotype evolution via chromosome fusion or intercentromeric recombination.</title>
        <authorList>
            <person name="Coelho M.A."/>
            <person name="David-Palma M."/>
            <person name="Shea T."/>
            <person name="Bowers K."/>
            <person name="McGinley-Smith S."/>
            <person name="Mohammad A.W."/>
            <person name="Gnirke A."/>
            <person name="Yurkov A.M."/>
            <person name="Nowrousian M."/>
            <person name="Sun S."/>
            <person name="Cuomo C.A."/>
            <person name="Heitman J."/>
        </authorList>
    </citation>
    <scope>NUCLEOTIDE SEQUENCE</scope>
    <source>
        <strain evidence="3">CBS 10118</strain>
    </source>
</reference>
<dbReference type="EMBL" id="CP144546">
    <property type="protein sequence ID" value="WVW85400.1"/>
    <property type="molecule type" value="Genomic_DNA"/>
</dbReference>
<feature type="compositionally biased region" description="Polar residues" evidence="1">
    <location>
        <begin position="580"/>
        <end position="604"/>
    </location>
</feature>
<feature type="compositionally biased region" description="Pro residues" evidence="1">
    <location>
        <begin position="1"/>
        <end position="11"/>
    </location>
</feature>
<sequence length="760" mass="85437">MKPEPSGPPDPSHTSHPPPRRRRSTPDIPLPPVEPLILPSQGYPPIYPSDEPILPSQFAQRPIHFNSPIDEFNHQHHLNDGRTTSMPNLPSTTTSFTRLIYRPHSAIPALHHPIRGWYKNKKGKDKFIVDEPPKRKFGQLPLYFMEWIYPYLTRYQDKVNFAHSSSKPYQAFYKIRCLEFGFGRPVLELTKKTWAQMWFELRDHRKTCDAPYCTNAGRKLAIMPFYPSGSVDSSLTTSGTTTPWSTDTNVISNVSEVQPSNQGIRTNSLIEYYIQSGGLVGPDKFLDCKFRKMRKRVTKMEILARLNDFAKFRPHRHMPPPENLRDHPCLASALFCIPPQKSLVVRVNITSEHWGEIRYGSYILCNPDGITLLDIMHSLQLSMNQNIKHEDRMPMYHQMLDEDEYKVVRDSSPYQRMKIKFNKRVQKLALRTRPLSVNIDPQYFKPTRPLVEANWERTYRQWEAKRVWLAAQPRPAPFIDKFSNWSGMVRVRRKNVPPWEKLHLMSNTDLQVLSASTPPDIVQLPTGPRNPKAPWESIHLPPFSRLPPSSEGIPLVDSPFSITPSPRKSSKSATPPEPQRGSQSPPITQLASPTATEESTMVQTPSPPIASSSSPRRIGQLREEDEEEEEPPTVGYASSGTKYSPPKKPEGYVAVPTTRKKLPPIQELSRGSDSRVDPAQFGGLLGGPTGGEADSQVGGGNLAQHDGGGEGAAVAAAHQMVPAGSQQVGGVSRQTIEPAERGVMSTTQSDVSPPAAPRYR</sequence>
<feature type="region of interest" description="Disordered" evidence="1">
    <location>
        <begin position="518"/>
        <end position="712"/>
    </location>
</feature>
<evidence type="ECO:0000313" key="4">
    <source>
        <dbReference type="Proteomes" id="UP000092730"/>
    </source>
</evidence>
<dbReference type="Proteomes" id="UP000092730">
    <property type="component" value="Chromosome 6"/>
</dbReference>
<reference evidence="2" key="3">
    <citation type="submission" date="2014-01" db="EMBL/GenBank/DDBJ databases">
        <title>Evolution of pathogenesis and genome organization in the Tremellales.</title>
        <authorList>
            <person name="Cuomo C."/>
            <person name="Litvintseva A."/>
            <person name="Heitman J."/>
            <person name="Chen Y."/>
            <person name="Sun S."/>
            <person name="Springer D."/>
            <person name="Dromer F."/>
            <person name="Young S."/>
            <person name="Zeng Q."/>
            <person name="Chapman S."/>
            <person name="Gujja S."/>
            <person name="Saif S."/>
            <person name="Birren B."/>
        </authorList>
    </citation>
    <scope>NUCLEOTIDE SEQUENCE</scope>
    <source>
        <strain evidence="2">CBS 10118</strain>
    </source>
</reference>
<feature type="region of interest" description="Disordered" evidence="1">
    <location>
        <begin position="1"/>
        <end position="35"/>
    </location>
</feature>
<dbReference type="AlphaFoldDB" id="A0A1B9FYI7"/>
<evidence type="ECO:0000313" key="2">
    <source>
        <dbReference type="EMBL" id="OCF23837.1"/>
    </source>
</evidence>
<dbReference type="RefSeq" id="XP_019044907.1">
    <property type="nucleotide sequence ID" value="XM_019193430.1"/>
</dbReference>
<dbReference type="OrthoDB" id="10578433at2759"/>
<dbReference type="KEGG" id="kbi:30211220"/>
<name>A0A1B9FYI7_9TREE</name>
<dbReference type="EMBL" id="KI894023">
    <property type="protein sequence ID" value="OCF23837.1"/>
    <property type="molecule type" value="Genomic_DNA"/>
</dbReference>
<dbReference type="GeneID" id="30211220"/>
<proteinExistence type="predicted"/>
<gene>
    <name evidence="2" type="ORF">I302_06821</name>
    <name evidence="3" type="ORF">I302_107438</name>
</gene>
<evidence type="ECO:0000313" key="3">
    <source>
        <dbReference type="EMBL" id="WVW85400.1"/>
    </source>
</evidence>
<accession>A0A1B9FYI7</accession>